<dbReference type="EMBL" id="CP111013">
    <property type="protein sequence ID" value="WAQ96698.1"/>
    <property type="molecule type" value="Genomic_DNA"/>
</dbReference>
<dbReference type="Proteomes" id="UP001164746">
    <property type="component" value="Chromosome 2"/>
</dbReference>
<evidence type="ECO:0000313" key="4">
    <source>
        <dbReference type="EMBL" id="WAQ96698.1"/>
    </source>
</evidence>
<dbReference type="SUPFAM" id="SSF103506">
    <property type="entry name" value="Mitochondrial carrier"/>
    <property type="match status" value="1"/>
</dbReference>
<proteinExistence type="predicted"/>
<name>A0ABY7DIF2_MYAAR</name>
<evidence type="ECO:0000313" key="5">
    <source>
        <dbReference type="Proteomes" id="UP001164746"/>
    </source>
</evidence>
<protein>
    <submittedName>
        <fullName evidence="4">Uncharacterized protein</fullName>
    </submittedName>
</protein>
<evidence type="ECO:0000256" key="3">
    <source>
        <dbReference type="ARBA" id="ARBA00023136"/>
    </source>
</evidence>
<gene>
    <name evidence="4" type="ORF">MAR_029388</name>
</gene>
<organism evidence="4 5">
    <name type="scientific">Mya arenaria</name>
    <name type="common">Soft-shell clam</name>
    <dbReference type="NCBI Taxonomy" id="6604"/>
    <lineage>
        <taxon>Eukaryota</taxon>
        <taxon>Metazoa</taxon>
        <taxon>Spiralia</taxon>
        <taxon>Lophotrochozoa</taxon>
        <taxon>Mollusca</taxon>
        <taxon>Bivalvia</taxon>
        <taxon>Autobranchia</taxon>
        <taxon>Heteroconchia</taxon>
        <taxon>Euheterodonta</taxon>
        <taxon>Imparidentia</taxon>
        <taxon>Neoheterodontei</taxon>
        <taxon>Myida</taxon>
        <taxon>Myoidea</taxon>
        <taxon>Myidae</taxon>
        <taxon>Mya</taxon>
    </lineage>
</organism>
<keyword evidence="5" id="KW-1185">Reference proteome</keyword>
<keyword evidence="2" id="KW-0812">Transmembrane</keyword>
<evidence type="ECO:0000256" key="2">
    <source>
        <dbReference type="ARBA" id="ARBA00022692"/>
    </source>
</evidence>
<evidence type="ECO:0000256" key="1">
    <source>
        <dbReference type="ARBA" id="ARBA00004370"/>
    </source>
</evidence>
<accession>A0ABY7DIF2</accession>
<keyword evidence="3" id="KW-0472">Membrane</keyword>
<comment type="subcellular location">
    <subcellularLocation>
        <location evidence="1">Membrane</location>
    </subcellularLocation>
</comment>
<sequence length="106" mass="12202">MSPLLSTVLQQDRIVGLWRGIVPVCSVVSRPLLLRDVPFSGRYFIFYTQLKRVVLNWLSGLKQIRVRGKIKFKVHYVTLLFCVTLSRQHSALQDTTIDVEVLYPGL</sequence>
<dbReference type="Gene3D" id="1.50.40.10">
    <property type="entry name" value="Mitochondrial carrier domain"/>
    <property type="match status" value="1"/>
</dbReference>
<dbReference type="InterPro" id="IPR023395">
    <property type="entry name" value="MCP_dom_sf"/>
</dbReference>
<reference evidence="4" key="1">
    <citation type="submission" date="2022-11" db="EMBL/GenBank/DDBJ databases">
        <title>Centuries of genome instability and evolution in soft-shell clam transmissible cancer (bioRxiv).</title>
        <authorList>
            <person name="Hart S.F.M."/>
            <person name="Yonemitsu M.A."/>
            <person name="Giersch R.M."/>
            <person name="Beal B.F."/>
            <person name="Arriagada G."/>
            <person name="Davis B.W."/>
            <person name="Ostrander E.A."/>
            <person name="Goff S.P."/>
            <person name="Metzger M.J."/>
        </authorList>
    </citation>
    <scope>NUCLEOTIDE SEQUENCE</scope>
    <source>
        <strain evidence="4">MELC-2E11</strain>
        <tissue evidence="4">Siphon/mantle</tissue>
    </source>
</reference>